<proteinExistence type="predicted"/>
<evidence type="ECO:0000313" key="2">
    <source>
        <dbReference type="Proteomes" id="UP000318017"/>
    </source>
</evidence>
<dbReference type="OrthoDB" id="255440at2"/>
<name>A0A518GAT8_9BACT</name>
<dbReference type="KEGG" id="ahel:Q31a_40100"/>
<gene>
    <name evidence="1" type="ORF">Q31a_40100</name>
</gene>
<reference evidence="1 2" key="1">
    <citation type="submission" date="2019-02" db="EMBL/GenBank/DDBJ databases">
        <title>Deep-cultivation of Planctomycetes and their phenomic and genomic characterization uncovers novel biology.</title>
        <authorList>
            <person name="Wiegand S."/>
            <person name="Jogler M."/>
            <person name="Boedeker C."/>
            <person name="Pinto D."/>
            <person name="Vollmers J."/>
            <person name="Rivas-Marin E."/>
            <person name="Kohn T."/>
            <person name="Peeters S.H."/>
            <person name="Heuer A."/>
            <person name="Rast P."/>
            <person name="Oberbeckmann S."/>
            <person name="Bunk B."/>
            <person name="Jeske O."/>
            <person name="Meyerdierks A."/>
            <person name="Storesund J.E."/>
            <person name="Kallscheuer N."/>
            <person name="Luecker S."/>
            <person name="Lage O.M."/>
            <person name="Pohl T."/>
            <person name="Merkel B.J."/>
            <person name="Hornburger P."/>
            <person name="Mueller R.-W."/>
            <person name="Bruemmer F."/>
            <person name="Labrenz M."/>
            <person name="Spormann A.M."/>
            <person name="Op den Camp H."/>
            <person name="Overmann J."/>
            <person name="Amann R."/>
            <person name="Jetten M.S.M."/>
            <person name="Mascher T."/>
            <person name="Medema M.H."/>
            <person name="Devos D.P."/>
            <person name="Kaster A.-K."/>
            <person name="Ovreas L."/>
            <person name="Rohde M."/>
            <person name="Galperin M.Y."/>
            <person name="Jogler C."/>
        </authorList>
    </citation>
    <scope>NUCLEOTIDE SEQUENCE [LARGE SCALE GENOMIC DNA]</scope>
    <source>
        <strain evidence="1 2">Q31a</strain>
    </source>
</reference>
<evidence type="ECO:0000313" key="1">
    <source>
        <dbReference type="EMBL" id="QDV25683.1"/>
    </source>
</evidence>
<dbReference type="Proteomes" id="UP000318017">
    <property type="component" value="Chromosome"/>
</dbReference>
<dbReference type="AlphaFoldDB" id="A0A518GAT8"/>
<organism evidence="1 2">
    <name type="scientific">Aureliella helgolandensis</name>
    <dbReference type="NCBI Taxonomy" id="2527968"/>
    <lineage>
        <taxon>Bacteria</taxon>
        <taxon>Pseudomonadati</taxon>
        <taxon>Planctomycetota</taxon>
        <taxon>Planctomycetia</taxon>
        <taxon>Pirellulales</taxon>
        <taxon>Pirellulaceae</taxon>
        <taxon>Aureliella</taxon>
    </lineage>
</organism>
<dbReference type="EMBL" id="CP036298">
    <property type="protein sequence ID" value="QDV25683.1"/>
    <property type="molecule type" value="Genomic_DNA"/>
</dbReference>
<sequence>MTEVMVEEYQQYRAPSEDGASLIAPSLERLVSVLNGTAASGQEAAVDLGGLEFCGKPWRLVREQARAEAVALALDYTSQYLDVAALRQDAETLATRPVVMSGHQPELFHPGVWFKNFLLSSLAEKTNTIAINFLVDNDLCRSTSIRVPTHMHAGATHQTNHVEGESTDPFGVAKVPFDELGEPLPWELRTVQSHELWDSFPDRVERLLNVSDLAAPESPALLRELWTDATESLQRTSRPGLAIAEARHRMEHRLGLRTLEVPLSQLVATRAFARFSIQLLSELPRFQEVYNDQLGRYRSAHRIRNHAHPVPALEQEQDWLEAPWWVYRADAPKRQKLWVRMRDAQLILSDRSGWQAVIEGRLDCDNASAQWLQLLSDGVCLRPRALLTTMYSRLIVSDMFLHGIGGGKYDQLTDAIVGDFFGIAPPPMAVASATLHLPMGGETGVGLRERTSKLIRQQEQRLWELKFHADQVADLTGEEAERLRAHKQELLNHIPEKGDKWEWHRDMTRTNQRLSQLASDATNATKARIAELIAMEKQVRIAQSREYSFCLYPRKYLAQRLREMAR</sequence>
<protein>
    <submittedName>
        <fullName evidence="1">Uncharacterized protein</fullName>
    </submittedName>
</protein>
<keyword evidence="2" id="KW-1185">Reference proteome</keyword>
<accession>A0A518GAT8</accession>